<dbReference type="InterPro" id="IPR023393">
    <property type="entry name" value="START-like_dom_sf"/>
</dbReference>
<name>A0A1Y5TF47_9RHOB</name>
<evidence type="ECO:0000313" key="2">
    <source>
        <dbReference type="Proteomes" id="UP000193827"/>
    </source>
</evidence>
<sequence>MNFSAKEDVEAPIDHVFAEVSNFQSFERSALRRGAEVRRVDDLTTVGPGMAWDIAFELRGKRRELILELTHFEPPNGMLLASRASPLGGVVSVDLVALSRNRTRINVDVVLKPQNLSARLLVQSLKLARANLGKRFSLRLGDYARDLENRLKRRA</sequence>
<protein>
    <recommendedName>
        <fullName evidence="3">Polyketide cyclase / dehydrase and lipid transport</fullName>
    </recommendedName>
</protein>
<dbReference type="Proteomes" id="UP000193827">
    <property type="component" value="Unassembled WGS sequence"/>
</dbReference>
<dbReference type="Gene3D" id="3.30.530.20">
    <property type="match status" value="1"/>
</dbReference>
<organism evidence="1 2">
    <name type="scientific">Roseovarius litorisediminis</name>
    <dbReference type="NCBI Taxonomy" id="1312363"/>
    <lineage>
        <taxon>Bacteria</taxon>
        <taxon>Pseudomonadati</taxon>
        <taxon>Pseudomonadota</taxon>
        <taxon>Alphaproteobacteria</taxon>
        <taxon>Rhodobacterales</taxon>
        <taxon>Roseobacteraceae</taxon>
        <taxon>Roseovarius</taxon>
    </lineage>
</organism>
<gene>
    <name evidence="1" type="ORF">PEL8287_03289</name>
</gene>
<dbReference type="EMBL" id="FWFL01000009">
    <property type="protein sequence ID" value="SLN60494.1"/>
    <property type="molecule type" value="Genomic_DNA"/>
</dbReference>
<dbReference type="OrthoDB" id="7860307at2"/>
<dbReference type="SUPFAM" id="SSF55961">
    <property type="entry name" value="Bet v1-like"/>
    <property type="match status" value="1"/>
</dbReference>
<proteinExistence type="predicted"/>
<dbReference type="RefSeq" id="WP_085893495.1">
    <property type="nucleotide sequence ID" value="NZ_FWFL01000009.1"/>
</dbReference>
<keyword evidence="2" id="KW-1185">Reference proteome</keyword>
<reference evidence="1 2" key="1">
    <citation type="submission" date="2017-03" db="EMBL/GenBank/DDBJ databases">
        <authorList>
            <person name="Afonso C.L."/>
            <person name="Miller P.J."/>
            <person name="Scott M.A."/>
            <person name="Spackman E."/>
            <person name="Goraichik I."/>
            <person name="Dimitrov K.M."/>
            <person name="Suarez D.L."/>
            <person name="Swayne D.E."/>
        </authorList>
    </citation>
    <scope>NUCLEOTIDE SEQUENCE [LARGE SCALE GENOMIC DNA]</scope>
    <source>
        <strain evidence="1 2">CECT 8287</strain>
    </source>
</reference>
<dbReference type="AlphaFoldDB" id="A0A1Y5TF47"/>
<evidence type="ECO:0008006" key="3">
    <source>
        <dbReference type="Google" id="ProtNLM"/>
    </source>
</evidence>
<evidence type="ECO:0000313" key="1">
    <source>
        <dbReference type="EMBL" id="SLN60494.1"/>
    </source>
</evidence>
<accession>A0A1Y5TF47</accession>